<feature type="compositionally biased region" description="Basic and acidic residues" evidence="1">
    <location>
        <begin position="38"/>
        <end position="53"/>
    </location>
</feature>
<keyword evidence="2" id="KW-0812">Transmembrane</keyword>
<keyword evidence="2" id="KW-0472">Membrane</keyword>
<dbReference type="EMBL" id="UGUA01000002">
    <property type="protein sequence ID" value="SUC37356.1"/>
    <property type="molecule type" value="Genomic_DNA"/>
</dbReference>
<reference evidence="3 4" key="1">
    <citation type="submission" date="2018-06" db="EMBL/GenBank/DDBJ databases">
        <authorList>
            <consortium name="Pathogen Informatics"/>
            <person name="Doyle S."/>
        </authorList>
    </citation>
    <scope>NUCLEOTIDE SEQUENCE [LARGE SCALE GENOMIC DNA]</scope>
    <source>
        <strain evidence="3 4">NCTC12026</strain>
    </source>
</reference>
<evidence type="ECO:0000313" key="4">
    <source>
        <dbReference type="Proteomes" id="UP000255129"/>
    </source>
</evidence>
<dbReference type="AlphaFoldDB" id="A0A379G8Y9"/>
<feature type="transmembrane region" description="Helical" evidence="2">
    <location>
        <begin position="6"/>
        <end position="26"/>
    </location>
</feature>
<feature type="region of interest" description="Disordered" evidence="1">
    <location>
        <begin position="31"/>
        <end position="53"/>
    </location>
</feature>
<keyword evidence="2" id="KW-1133">Transmembrane helix</keyword>
<gene>
    <name evidence="3" type="ORF">NCTC12026_03836</name>
</gene>
<sequence>MTAFEWGILGLFLFFSLVTFWCLYSYRANQKLSGQDKPQAEKWEGKHDSKSQK</sequence>
<proteinExistence type="predicted"/>
<evidence type="ECO:0000256" key="1">
    <source>
        <dbReference type="SAM" id="MobiDB-lite"/>
    </source>
</evidence>
<name>A0A379G8Y9_9GAMM</name>
<accession>A0A379G8Y9</accession>
<dbReference type="Proteomes" id="UP000255129">
    <property type="component" value="Unassembled WGS sequence"/>
</dbReference>
<protein>
    <submittedName>
        <fullName evidence="3">Uncharacterized protein</fullName>
    </submittedName>
</protein>
<evidence type="ECO:0000313" key="3">
    <source>
        <dbReference type="EMBL" id="SUC37356.1"/>
    </source>
</evidence>
<organism evidence="3 4">
    <name type="scientific">Providencia rustigianii</name>
    <dbReference type="NCBI Taxonomy" id="158850"/>
    <lineage>
        <taxon>Bacteria</taxon>
        <taxon>Pseudomonadati</taxon>
        <taxon>Pseudomonadota</taxon>
        <taxon>Gammaproteobacteria</taxon>
        <taxon>Enterobacterales</taxon>
        <taxon>Morganellaceae</taxon>
        <taxon>Providencia</taxon>
    </lineage>
</organism>
<evidence type="ECO:0000256" key="2">
    <source>
        <dbReference type="SAM" id="Phobius"/>
    </source>
</evidence>